<dbReference type="EMBL" id="FNCI01000010">
    <property type="protein sequence ID" value="SDG34496.1"/>
    <property type="molecule type" value="Genomic_DNA"/>
</dbReference>
<proteinExistence type="predicted"/>
<dbReference type="InterPro" id="IPR050383">
    <property type="entry name" value="GlyoxalaseI/FosfomycinResist"/>
</dbReference>
<sequence length="126" mass="13774">MLSALDHLVMYVDDLPQAVDFYSRVLDMDAKEQDAGHADLHFGNLTLRLQLADSAAEPKATRPATGGMELSFASRLPLEEVERHLAALSIPVELGPVARAGGKGPVESLYLRDPEGNLLEITRPRR</sequence>
<dbReference type="InterPro" id="IPR004360">
    <property type="entry name" value="Glyas_Fos-R_dOase_dom"/>
</dbReference>
<name>A0A1G7TGM4_9GAMM</name>
<reference evidence="2 3" key="1">
    <citation type="submission" date="2016-10" db="EMBL/GenBank/DDBJ databases">
        <authorList>
            <person name="de Groot N.N."/>
        </authorList>
    </citation>
    <scope>NUCLEOTIDE SEQUENCE [LARGE SCALE GENOMIC DNA]</scope>
    <source>
        <strain evidence="2 3">BH539</strain>
    </source>
</reference>
<dbReference type="PROSITE" id="PS51819">
    <property type="entry name" value="VOC"/>
    <property type="match status" value="1"/>
</dbReference>
<dbReference type="Gene3D" id="3.10.180.10">
    <property type="entry name" value="2,3-Dihydroxybiphenyl 1,2-Dioxygenase, domain 1"/>
    <property type="match status" value="1"/>
</dbReference>
<evidence type="ECO:0000313" key="2">
    <source>
        <dbReference type="EMBL" id="SDG34496.1"/>
    </source>
</evidence>
<dbReference type="STRING" id="284577.SAMN05216571_11074"/>
<dbReference type="Pfam" id="PF00903">
    <property type="entry name" value="Glyoxalase"/>
    <property type="match status" value="1"/>
</dbReference>
<dbReference type="PANTHER" id="PTHR21366">
    <property type="entry name" value="GLYOXALASE FAMILY PROTEIN"/>
    <property type="match status" value="1"/>
</dbReference>
<evidence type="ECO:0000313" key="3">
    <source>
        <dbReference type="Proteomes" id="UP000198641"/>
    </source>
</evidence>
<dbReference type="OrthoDB" id="9812656at2"/>
<dbReference type="InterPro" id="IPR029068">
    <property type="entry name" value="Glyas_Bleomycin-R_OHBP_Dase"/>
</dbReference>
<dbReference type="InterPro" id="IPR037523">
    <property type="entry name" value="VOC_core"/>
</dbReference>
<accession>A0A1G7TGM4</accession>
<protein>
    <submittedName>
        <fullName evidence="2">Glyoxalase-like domain-containing protein</fullName>
    </submittedName>
</protein>
<feature type="domain" description="VOC" evidence="1">
    <location>
        <begin position="4"/>
        <end position="124"/>
    </location>
</feature>
<evidence type="ECO:0000259" key="1">
    <source>
        <dbReference type="PROSITE" id="PS51819"/>
    </source>
</evidence>
<dbReference type="AlphaFoldDB" id="A0A1G7TGM4"/>
<organism evidence="2 3">
    <name type="scientific">Onishia taeanensis</name>
    <dbReference type="NCBI Taxonomy" id="284577"/>
    <lineage>
        <taxon>Bacteria</taxon>
        <taxon>Pseudomonadati</taxon>
        <taxon>Pseudomonadota</taxon>
        <taxon>Gammaproteobacteria</taxon>
        <taxon>Oceanospirillales</taxon>
        <taxon>Halomonadaceae</taxon>
        <taxon>Onishia</taxon>
    </lineage>
</organism>
<dbReference type="RefSeq" id="WP_092526862.1">
    <property type="nucleotide sequence ID" value="NZ_FNCI01000010.1"/>
</dbReference>
<dbReference type="PANTHER" id="PTHR21366:SF14">
    <property type="entry name" value="GLYOXALASE DOMAIN-CONTAINING PROTEIN 5"/>
    <property type="match status" value="1"/>
</dbReference>
<dbReference type="SUPFAM" id="SSF54593">
    <property type="entry name" value="Glyoxalase/Bleomycin resistance protein/Dihydroxybiphenyl dioxygenase"/>
    <property type="match status" value="1"/>
</dbReference>
<keyword evidence="3" id="KW-1185">Reference proteome</keyword>
<dbReference type="Proteomes" id="UP000198641">
    <property type="component" value="Unassembled WGS sequence"/>
</dbReference>
<gene>
    <name evidence="2" type="ORF">SAMN05216571_11074</name>
</gene>